<reference evidence="1 2" key="1">
    <citation type="submission" date="2018-09" db="EMBL/GenBank/DDBJ databases">
        <authorList>
            <person name="Zhu H."/>
        </authorList>
    </citation>
    <scope>NUCLEOTIDE SEQUENCE [LARGE SCALE GENOMIC DNA]</scope>
    <source>
        <strain evidence="1 2">K2R10-39</strain>
    </source>
</reference>
<comment type="caution">
    <text evidence="1">The sequence shown here is derived from an EMBL/GenBank/DDBJ whole genome shotgun (WGS) entry which is preliminary data.</text>
</comment>
<evidence type="ECO:0000313" key="2">
    <source>
        <dbReference type="Proteomes" id="UP000285190"/>
    </source>
</evidence>
<name>A0A418WWW9_9BURK</name>
<gene>
    <name evidence="1" type="ORF">D3870_00655</name>
</gene>
<dbReference type="EMBL" id="QYUN01000002">
    <property type="protein sequence ID" value="RJG04724.1"/>
    <property type="molecule type" value="Genomic_DNA"/>
</dbReference>
<dbReference type="Proteomes" id="UP000285190">
    <property type="component" value="Unassembled WGS sequence"/>
</dbReference>
<evidence type="ECO:0000313" key="1">
    <source>
        <dbReference type="EMBL" id="RJG04724.1"/>
    </source>
</evidence>
<protein>
    <submittedName>
        <fullName evidence="1">Uncharacterized protein</fullName>
    </submittedName>
</protein>
<keyword evidence="2" id="KW-1185">Reference proteome</keyword>
<sequence>MLKFHFSIRTRSGQKIDTIAIIETDRDAAEHKLRQMYRQCAILHCEVWQKLAGEKQWQVAPTEDALTAAAK</sequence>
<proteinExistence type="predicted"/>
<organism evidence="1 2">
    <name type="scientific">Noviherbaspirillum cavernae</name>
    <dbReference type="NCBI Taxonomy" id="2320862"/>
    <lineage>
        <taxon>Bacteria</taxon>
        <taxon>Pseudomonadati</taxon>
        <taxon>Pseudomonadota</taxon>
        <taxon>Betaproteobacteria</taxon>
        <taxon>Burkholderiales</taxon>
        <taxon>Oxalobacteraceae</taxon>
        <taxon>Noviherbaspirillum</taxon>
    </lineage>
</organism>
<dbReference type="RefSeq" id="WP_119735814.1">
    <property type="nucleotide sequence ID" value="NZ_QYUN01000002.1"/>
</dbReference>
<dbReference type="AlphaFoldDB" id="A0A418WWW9"/>
<accession>A0A418WWW9</accession>
<dbReference type="OrthoDB" id="8778935at2"/>